<feature type="non-terminal residue" evidence="1">
    <location>
        <position position="61"/>
    </location>
</feature>
<sequence>SNKCLCNAAAVSVTVKKARLKTVMSMSCRSITLITTSSSTSLAAAAVVAVPCSEVLSLLLV</sequence>
<proteinExistence type="predicted"/>
<gene>
    <name evidence="1" type="ORF">BDDG_12954</name>
</gene>
<accession>A0A0J9EU20</accession>
<protein>
    <submittedName>
        <fullName evidence="1">Uncharacterized protein</fullName>
    </submittedName>
</protein>
<organism evidence="1">
    <name type="scientific">Ajellomyces dermatitidis (strain ATCC 18188 / CBS 674.68)</name>
    <name type="common">Blastomyces dermatitidis</name>
    <dbReference type="NCBI Taxonomy" id="653446"/>
    <lineage>
        <taxon>Eukaryota</taxon>
        <taxon>Fungi</taxon>
        <taxon>Dikarya</taxon>
        <taxon>Ascomycota</taxon>
        <taxon>Pezizomycotina</taxon>
        <taxon>Eurotiomycetes</taxon>
        <taxon>Eurotiomycetidae</taxon>
        <taxon>Onygenales</taxon>
        <taxon>Ajellomycetaceae</taxon>
        <taxon>Blastomyces</taxon>
    </lineage>
</organism>
<dbReference type="AlphaFoldDB" id="A0A0J9EU20"/>
<dbReference type="EMBL" id="GG749496">
    <property type="protein sequence ID" value="KMW68660.1"/>
    <property type="molecule type" value="Genomic_DNA"/>
</dbReference>
<reference evidence="1" key="1">
    <citation type="submission" date="2010-03" db="EMBL/GenBank/DDBJ databases">
        <title>Annotation of Blastomyces dermatitidis strain ATCC 18188.</title>
        <authorList>
            <consortium name="The Broad Institute Genome Sequencing Platform"/>
            <consortium name="Broad Institute Genome Sequencing Center for Infectious Disease."/>
            <person name="Cuomo C."/>
            <person name="Klein B."/>
            <person name="Sullivan T."/>
            <person name="Heitman J."/>
            <person name="Young S."/>
            <person name="Zeng Q."/>
            <person name="Gargeya S."/>
            <person name="Alvarado L."/>
            <person name="Berlin A.M."/>
            <person name="Chapman S.B."/>
            <person name="Chen Z."/>
            <person name="Freedman E."/>
            <person name="Gellesch M."/>
            <person name="Goldberg J."/>
            <person name="Griggs A."/>
            <person name="Gujja S."/>
            <person name="Heilman E."/>
            <person name="Heiman D."/>
            <person name="Howarth C."/>
            <person name="Mehta T."/>
            <person name="Neiman D."/>
            <person name="Pearson M."/>
            <person name="Roberts A."/>
            <person name="Saif S."/>
            <person name="Shea T."/>
            <person name="Shenoy N."/>
            <person name="Sisk P."/>
            <person name="Stolte C."/>
            <person name="Sykes S."/>
            <person name="White J."/>
            <person name="Yandava C."/>
            <person name="Haas B."/>
            <person name="Nusbaum C."/>
            <person name="Birren B."/>
        </authorList>
    </citation>
    <scope>NUCLEOTIDE SEQUENCE</scope>
    <source>
        <strain evidence="1">ATCC 18188</strain>
    </source>
</reference>
<name>A0A0J9EU20_AJEDA</name>
<evidence type="ECO:0000313" key="1">
    <source>
        <dbReference type="EMBL" id="KMW68660.1"/>
    </source>
</evidence>
<feature type="non-terminal residue" evidence="1">
    <location>
        <position position="1"/>
    </location>
</feature>
<dbReference type="Proteomes" id="UP000007802">
    <property type="component" value="Unassembled WGS sequence"/>
</dbReference>